<protein>
    <submittedName>
        <fullName evidence="1">Uncharacterized protein</fullName>
    </submittedName>
</protein>
<dbReference type="AlphaFoldDB" id="A0A0H3XKJ3"/>
<dbReference type="RefSeq" id="WP_047791642.1">
    <property type="nucleotide sequence ID" value="NZ_CP011856.1"/>
</dbReference>
<dbReference type="Proteomes" id="UP000035661">
    <property type="component" value="Chromosome"/>
</dbReference>
<organism evidence="1 2">
    <name type="scientific">Spiroplasma eriocheiris</name>
    <dbReference type="NCBI Taxonomy" id="315358"/>
    <lineage>
        <taxon>Bacteria</taxon>
        <taxon>Bacillati</taxon>
        <taxon>Mycoplasmatota</taxon>
        <taxon>Mollicutes</taxon>
        <taxon>Entomoplasmatales</taxon>
        <taxon>Spiroplasmataceae</taxon>
        <taxon>Spiroplasma</taxon>
    </lineage>
</organism>
<dbReference type="KEGG" id="seri:SERIO_v1c08810"/>
<gene>
    <name evidence="1" type="ORF">SERIO_v1c08810</name>
</gene>
<dbReference type="EMBL" id="CP011856">
    <property type="protein sequence ID" value="AKM54441.1"/>
    <property type="molecule type" value="Genomic_DNA"/>
</dbReference>
<evidence type="ECO:0000313" key="1">
    <source>
        <dbReference type="EMBL" id="AKM54441.1"/>
    </source>
</evidence>
<evidence type="ECO:0000313" key="2">
    <source>
        <dbReference type="Proteomes" id="UP000035661"/>
    </source>
</evidence>
<name>A0A0H3XKJ3_9MOLU</name>
<accession>A0A0H3XKJ3</accession>
<keyword evidence="2" id="KW-1185">Reference proteome</keyword>
<dbReference type="PATRIC" id="fig|743698.3.peg.888"/>
<proteinExistence type="predicted"/>
<sequence length="251" mass="29206">MKNDAKYPEFSNFVFPDFEGNKLIASWEKCQRDCVSDDPNDIFSIFFTQSVKLIQDQFQLAVKIVKEKIGSDEESTTIVPIICEQLVKNITTIQSNTNIAMLKIINNDIWKKITYHNFQKIPGKFRISKEEKKIIGIINNFIKKNENIMKKTTNCWEKEKKKNLTKIADLLTAYLKLTDAEQAQFTEINDFILSYKEQFNIPKISQEITNQFKFYQTKLAGPNYESSSVYEEDSPIDLSFSGFNPDEESIR</sequence>
<reference evidence="2" key="2">
    <citation type="submission" date="2015-06" db="EMBL/GenBank/DDBJ databases">
        <title>Complete genome sequence of Spiroplasma eriocheiris TDA-040725-5 (DSM 21848).</title>
        <authorList>
            <person name="Lo W.-S."/>
            <person name="Kuo C.-H."/>
        </authorList>
    </citation>
    <scope>NUCLEOTIDE SEQUENCE [LARGE SCALE GENOMIC DNA]</scope>
    <source>
        <strain evidence="2">TDA-040725-5</strain>
    </source>
</reference>
<reference evidence="1 2" key="1">
    <citation type="journal article" date="2015" name="Genome Biol. Evol.">
        <title>Found and Lost: The Fates of Horizontally Acquired Genes in Arthropod-Symbiotic Spiroplasma.</title>
        <authorList>
            <person name="Lo W.S."/>
            <person name="Gasparich G.E."/>
            <person name="Kuo C.H."/>
        </authorList>
    </citation>
    <scope>NUCLEOTIDE SEQUENCE [LARGE SCALE GENOMIC DNA]</scope>
    <source>
        <strain evidence="2">TDA-040725-5</strain>
    </source>
</reference>
<dbReference type="STRING" id="315358.SERIO_v1c08810"/>